<feature type="compositionally biased region" description="Basic residues" evidence="1">
    <location>
        <begin position="246"/>
        <end position="257"/>
    </location>
</feature>
<evidence type="ECO:0000256" key="1">
    <source>
        <dbReference type="SAM" id="MobiDB-lite"/>
    </source>
</evidence>
<evidence type="ECO:0000259" key="2">
    <source>
        <dbReference type="Pfam" id="PF14040"/>
    </source>
</evidence>
<feature type="region of interest" description="Disordered" evidence="1">
    <location>
        <begin position="233"/>
        <end position="257"/>
    </location>
</feature>
<reference evidence="3 4" key="1">
    <citation type="submission" date="2022-06" db="EMBL/GenBank/DDBJ databases">
        <title>Whole genome sequence of Streptomyces griseoincarnatus RB7AG.</title>
        <authorList>
            <person name="Ray L."/>
            <person name="Behera S."/>
            <person name="Panda A.N."/>
        </authorList>
    </citation>
    <scope>NUCLEOTIDE SEQUENCE [LARGE SCALE GENOMIC DNA]</scope>
    <source>
        <strain evidence="3 4">RB7AG</strain>
    </source>
</reference>
<proteinExistence type="predicted"/>
<comment type="caution">
    <text evidence="3">The sequence shown here is derived from an EMBL/GenBank/DDBJ whole genome shotgun (WGS) entry which is preliminary data.</text>
</comment>
<dbReference type="EMBL" id="JAMQBH010000001">
    <property type="protein sequence ID" value="MCM2512383.1"/>
    <property type="molecule type" value="Genomic_DNA"/>
</dbReference>
<dbReference type="InterPro" id="IPR029476">
    <property type="entry name" value="DNase_NucA_NucB"/>
</dbReference>
<dbReference type="Pfam" id="PF14040">
    <property type="entry name" value="DNase_NucA_NucB"/>
    <property type="match status" value="1"/>
</dbReference>
<accession>A0ABT0VM00</accession>
<protein>
    <recommendedName>
        <fullName evidence="2">Deoxyribonuclease NucA/NucB domain-containing protein</fullName>
    </recommendedName>
</protein>
<name>A0ABT0VM00_STRGI</name>
<keyword evidence="4" id="KW-1185">Reference proteome</keyword>
<dbReference type="Proteomes" id="UP001523263">
    <property type="component" value="Unassembled WGS sequence"/>
</dbReference>
<sequence>MQSLTLRMQVGCGTGCTTVTKQPWYASTLSDNGEVTGKTKYRGDPFARGKTRVSFRNNYAMYVTMPGATSIDSNATWSSPAGGEIRCDAEQPRLRGCVIPTNDLPALSYSRSHEKYGIVVPIYEEIMRRRGTDILHAVGLAQATVNRNATCTPFTNLYPSTRGADSCDEFPPASTKEGGQDGTLCAELTPQVVKQRVVRTRDLGQPTGHRHGDLSAAEHYPARQQLRRRCPRLPAQVPAPGDGRPVPHRVHRLNRAR</sequence>
<organism evidence="3 4">
    <name type="scientific">Streptomyces griseoincarnatus</name>
    <dbReference type="NCBI Taxonomy" id="29305"/>
    <lineage>
        <taxon>Bacteria</taxon>
        <taxon>Bacillati</taxon>
        <taxon>Actinomycetota</taxon>
        <taxon>Actinomycetes</taxon>
        <taxon>Kitasatosporales</taxon>
        <taxon>Streptomycetaceae</taxon>
        <taxon>Streptomyces</taxon>
        <taxon>Streptomyces griseoincarnatus group</taxon>
    </lineage>
</organism>
<evidence type="ECO:0000313" key="4">
    <source>
        <dbReference type="Proteomes" id="UP001523263"/>
    </source>
</evidence>
<evidence type="ECO:0000313" key="3">
    <source>
        <dbReference type="EMBL" id="MCM2512383.1"/>
    </source>
</evidence>
<dbReference type="RefSeq" id="WP_251097449.1">
    <property type="nucleotide sequence ID" value="NZ_JAMQBH010000001.1"/>
</dbReference>
<feature type="domain" description="Deoxyribonuclease NucA/NucB" evidence="2">
    <location>
        <begin position="151"/>
        <end position="183"/>
    </location>
</feature>
<gene>
    <name evidence="3" type="ORF">NC658_03795</name>
</gene>